<reference evidence="1 2" key="1">
    <citation type="submission" date="2021-01" db="EMBL/GenBank/DDBJ databases">
        <title>Whole genome shotgun sequence of Catellatospora coxensis NBRC 107359.</title>
        <authorList>
            <person name="Komaki H."/>
            <person name="Tamura T."/>
        </authorList>
    </citation>
    <scope>NUCLEOTIDE SEQUENCE [LARGE SCALE GENOMIC DNA]</scope>
    <source>
        <strain evidence="1 2">NBRC 107359</strain>
    </source>
</reference>
<dbReference type="SUPFAM" id="SSF55729">
    <property type="entry name" value="Acyl-CoA N-acyltransferases (Nat)"/>
    <property type="match status" value="1"/>
</dbReference>
<organism evidence="1 2">
    <name type="scientific">Catellatospora coxensis</name>
    <dbReference type="NCBI Taxonomy" id="310354"/>
    <lineage>
        <taxon>Bacteria</taxon>
        <taxon>Bacillati</taxon>
        <taxon>Actinomycetota</taxon>
        <taxon>Actinomycetes</taxon>
        <taxon>Micromonosporales</taxon>
        <taxon>Micromonosporaceae</taxon>
        <taxon>Catellatospora</taxon>
    </lineage>
</organism>
<accession>A0A8J3LEW6</accession>
<gene>
    <name evidence="1" type="ORF">Cco03nite_81450</name>
</gene>
<name>A0A8J3LEW6_9ACTN</name>
<evidence type="ECO:0000313" key="1">
    <source>
        <dbReference type="EMBL" id="GIG11445.1"/>
    </source>
</evidence>
<evidence type="ECO:0000313" key="2">
    <source>
        <dbReference type="Proteomes" id="UP000630887"/>
    </source>
</evidence>
<comment type="caution">
    <text evidence="1">The sequence shown here is derived from an EMBL/GenBank/DDBJ whole genome shotgun (WGS) entry which is preliminary data.</text>
</comment>
<sequence>MRLIGSGTQGRLAVMHIATLDQRPDLVGALWDMPTVWPEFMRHDPISNLYYGLCTEQWPEYILVAEDPDEPGRLLAKGHSVPFFLPEGDELPIDGWDGALRRAVRARVAGDKPNIVSAIEIAVRPDRQGTGLSALMLAAMRDNAARLGFADLVAPVRPNGAKDPAEPMTSYAYRTRDDGLPVDPWLRVHVRAGGVIEKIATRSMVIPGTCAEWRDWTGLPFDTTGPVHVPKALTPVHADAEHDWAVYVEPNVWIRHRTGA</sequence>
<dbReference type="AlphaFoldDB" id="A0A8J3LEW6"/>
<dbReference type="InterPro" id="IPR016181">
    <property type="entry name" value="Acyl_CoA_acyltransferase"/>
</dbReference>
<keyword evidence="2" id="KW-1185">Reference proteome</keyword>
<evidence type="ECO:0008006" key="3">
    <source>
        <dbReference type="Google" id="ProtNLM"/>
    </source>
</evidence>
<protein>
    <recommendedName>
        <fullName evidence="3">N-acetyltransferase</fullName>
    </recommendedName>
</protein>
<dbReference type="EMBL" id="BONI01000137">
    <property type="protein sequence ID" value="GIG11445.1"/>
    <property type="molecule type" value="Genomic_DNA"/>
</dbReference>
<dbReference type="Gene3D" id="3.40.630.30">
    <property type="match status" value="1"/>
</dbReference>
<dbReference type="Proteomes" id="UP000630887">
    <property type="component" value="Unassembled WGS sequence"/>
</dbReference>
<proteinExistence type="predicted"/>